<dbReference type="EMBL" id="ML994713">
    <property type="protein sequence ID" value="KAF2176157.1"/>
    <property type="molecule type" value="Genomic_DNA"/>
</dbReference>
<dbReference type="OrthoDB" id="3763466at2759"/>
<name>A0A6A6D9N7_9PEZI</name>
<organism evidence="1 2">
    <name type="scientific">Zopfia rhizophila CBS 207.26</name>
    <dbReference type="NCBI Taxonomy" id="1314779"/>
    <lineage>
        <taxon>Eukaryota</taxon>
        <taxon>Fungi</taxon>
        <taxon>Dikarya</taxon>
        <taxon>Ascomycota</taxon>
        <taxon>Pezizomycotina</taxon>
        <taxon>Dothideomycetes</taxon>
        <taxon>Dothideomycetes incertae sedis</taxon>
        <taxon>Zopfiaceae</taxon>
        <taxon>Zopfia</taxon>
    </lineage>
</organism>
<accession>A0A6A6D9N7</accession>
<sequence length="239" mass="27583">MTYLARSILPTGFFNIPKRTRALDSQNNRHITPIQAGTLDCDQDLIAGLLCDEYWKIGRKLQVENRKLIDMKKDVDKIIESMWAKASRANLLPFTKKFYEKLPRELRDMVYECVWDGKVLSTTSEWYNMSGKRKFDGNCNCYQYIEILFFARPYYVDQDIAAEAVGMLYEKLGTLFDKPPPFDRIKEYLRRDEFRVGVTSGDKIHKLAEISEHSFGSDSSADSISVSKSTLFRVPPTTG</sequence>
<protein>
    <submittedName>
        <fullName evidence="1">Uncharacterized protein</fullName>
    </submittedName>
</protein>
<dbReference type="AlphaFoldDB" id="A0A6A6D9N7"/>
<reference evidence="1" key="1">
    <citation type="journal article" date="2020" name="Stud. Mycol.">
        <title>101 Dothideomycetes genomes: a test case for predicting lifestyles and emergence of pathogens.</title>
        <authorList>
            <person name="Haridas S."/>
            <person name="Albert R."/>
            <person name="Binder M."/>
            <person name="Bloem J."/>
            <person name="Labutti K."/>
            <person name="Salamov A."/>
            <person name="Andreopoulos B."/>
            <person name="Baker S."/>
            <person name="Barry K."/>
            <person name="Bills G."/>
            <person name="Bluhm B."/>
            <person name="Cannon C."/>
            <person name="Castanera R."/>
            <person name="Culley D."/>
            <person name="Daum C."/>
            <person name="Ezra D."/>
            <person name="Gonzalez J."/>
            <person name="Henrissat B."/>
            <person name="Kuo A."/>
            <person name="Liang C."/>
            <person name="Lipzen A."/>
            <person name="Lutzoni F."/>
            <person name="Magnuson J."/>
            <person name="Mondo S."/>
            <person name="Nolan M."/>
            <person name="Ohm R."/>
            <person name="Pangilinan J."/>
            <person name="Park H.-J."/>
            <person name="Ramirez L."/>
            <person name="Alfaro M."/>
            <person name="Sun H."/>
            <person name="Tritt A."/>
            <person name="Yoshinaga Y."/>
            <person name="Zwiers L.-H."/>
            <person name="Turgeon B."/>
            <person name="Goodwin S."/>
            <person name="Spatafora J."/>
            <person name="Crous P."/>
            <person name="Grigoriev I."/>
        </authorList>
    </citation>
    <scope>NUCLEOTIDE SEQUENCE</scope>
    <source>
        <strain evidence="1">CBS 207.26</strain>
    </source>
</reference>
<evidence type="ECO:0000313" key="1">
    <source>
        <dbReference type="EMBL" id="KAF2176157.1"/>
    </source>
</evidence>
<evidence type="ECO:0000313" key="2">
    <source>
        <dbReference type="Proteomes" id="UP000800200"/>
    </source>
</evidence>
<keyword evidence="2" id="KW-1185">Reference proteome</keyword>
<dbReference type="Proteomes" id="UP000800200">
    <property type="component" value="Unassembled WGS sequence"/>
</dbReference>
<gene>
    <name evidence="1" type="ORF">K469DRAFT_682649</name>
</gene>
<proteinExistence type="predicted"/>